<evidence type="ECO:0000256" key="1">
    <source>
        <dbReference type="SAM" id="Phobius"/>
    </source>
</evidence>
<keyword evidence="1" id="KW-0472">Membrane</keyword>
<evidence type="ECO:0000313" key="2">
    <source>
        <dbReference type="Proteomes" id="UP000887574"/>
    </source>
</evidence>
<feature type="transmembrane region" description="Helical" evidence="1">
    <location>
        <begin position="31"/>
        <end position="50"/>
    </location>
</feature>
<keyword evidence="1" id="KW-0812">Transmembrane</keyword>
<keyword evidence="2" id="KW-1185">Reference proteome</keyword>
<accession>A0A915ETA0</accession>
<proteinExistence type="predicted"/>
<protein>
    <submittedName>
        <fullName evidence="3">Uncharacterized protein</fullName>
    </submittedName>
</protein>
<evidence type="ECO:0000313" key="3">
    <source>
        <dbReference type="WBParaSite" id="jg9578"/>
    </source>
</evidence>
<sequence length="129" mass="13478">MLLLDTVTPGLTAGTLEVGSGAMELFNNNQLGGVVAAVGAVALLTSIGVPTVKGKLLLTVTIIALLFISCSWSKVLRLRRQADFSASGTILQPWGGSLPRADDGGTRYYSGFPNSVQYGPSYYGNGFYG</sequence>
<name>A0A915ETA0_9BILA</name>
<reference evidence="3" key="1">
    <citation type="submission" date="2022-11" db="UniProtKB">
        <authorList>
            <consortium name="WormBaseParasite"/>
        </authorList>
    </citation>
    <scope>IDENTIFICATION</scope>
</reference>
<keyword evidence="1" id="KW-1133">Transmembrane helix</keyword>
<dbReference type="WBParaSite" id="jg9578">
    <property type="protein sequence ID" value="jg9578"/>
    <property type="gene ID" value="jg9578"/>
</dbReference>
<dbReference type="AlphaFoldDB" id="A0A915ETA0"/>
<feature type="transmembrane region" description="Helical" evidence="1">
    <location>
        <begin position="56"/>
        <end position="76"/>
    </location>
</feature>
<dbReference type="Proteomes" id="UP000887574">
    <property type="component" value="Unplaced"/>
</dbReference>
<organism evidence="2 3">
    <name type="scientific">Ditylenchus dipsaci</name>
    <dbReference type="NCBI Taxonomy" id="166011"/>
    <lineage>
        <taxon>Eukaryota</taxon>
        <taxon>Metazoa</taxon>
        <taxon>Ecdysozoa</taxon>
        <taxon>Nematoda</taxon>
        <taxon>Chromadorea</taxon>
        <taxon>Rhabditida</taxon>
        <taxon>Tylenchina</taxon>
        <taxon>Tylenchomorpha</taxon>
        <taxon>Sphaerularioidea</taxon>
        <taxon>Anguinidae</taxon>
        <taxon>Anguininae</taxon>
        <taxon>Ditylenchus</taxon>
    </lineage>
</organism>